<feature type="chain" id="PRO_5003107023" evidence="2">
    <location>
        <begin position="22"/>
        <end position="917"/>
    </location>
</feature>
<name>D7VJL7_SPHSI</name>
<protein>
    <submittedName>
        <fullName evidence="4">Glycosyl hydrolase family 2, sugar binding domain protein</fullName>
    </submittedName>
</protein>
<comment type="caution">
    <text evidence="4">The sequence shown here is derived from an EMBL/GenBank/DDBJ whole genome shotgun (WGS) entry which is preliminary data.</text>
</comment>
<evidence type="ECO:0000313" key="4">
    <source>
        <dbReference type="EMBL" id="EFK59070.1"/>
    </source>
</evidence>
<dbReference type="PANTHER" id="PTHR36848:SF2">
    <property type="entry name" value="SECRETED PROTEIN"/>
    <property type="match status" value="1"/>
</dbReference>
<reference evidence="4" key="1">
    <citation type="submission" date="2010-07" db="EMBL/GenBank/DDBJ databases">
        <authorList>
            <person name="Muzny D."/>
            <person name="Qin X."/>
            <person name="Buhay C."/>
            <person name="Dugan-Rocha S."/>
            <person name="Ding Y."/>
            <person name="Chen G."/>
            <person name="Hawes A."/>
            <person name="Holder M."/>
            <person name="Jhangiani S."/>
            <person name="Johnson A."/>
            <person name="Khan Z."/>
            <person name="Li Z."/>
            <person name="Liu W."/>
            <person name="Liu X."/>
            <person name="Perez L."/>
            <person name="Shen H."/>
            <person name="Wang Q."/>
            <person name="Watt J."/>
            <person name="Xi L."/>
            <person name="Xin Y."/>
            <person name="Zhou J."/>
            <person name="Deng J."/>
            <person name="Jiang H."/>
            <person name="Liu Y."/>
            <person name="Qu J."/>
            <person name="Song X.-Z."/>
            <person name="Zhang L."/>
            <person name="Villasana D."/>
            <person name="Johnson A."/>
            <person name="Liu J."/>
            <person name="Liyanage D."/>
            <person name="Lorensuhewa L."/>
            <person name="Robinson T."/>
            <person name="Song A."/>
            <person name="Song B.-B."/>
            <person name="Dinh H."/>
            <person name="Thornton R."/>
            <person name="Coyle M."/>
            <person name="Francisco L."/>
            <person name="Jackson L."/>
            <person name="Javaid M."/>
            <person name="Korchina V."/>
            <person name="Kovar C."/>
            <person name="Mata R."/>
            <person name="Mathew T."/>
            <person name="Ngo R."/>
            <person name="Nguyen L."/>
            <person name="Nguyen N."/>
            <person name="Okwuonu G."/>
            <person name="Ongeri F."/>
            <person name="Pham C."/>
            <person name="Simmons D."/>
            <person name="Wilczek-Boney K."/>
            <person name="Hale W."/>
            <person name="Jakkamsetti A."/>
            <person name="Pham P."/>
            <person name="Ruth R."/>
            <person name="San Lucas F."/>
            <person name="Warren J."/>
            <person name="Zhang J."/>
            <person name="Zhao Z."/>
            <person name="Zhou C."/>
            <person name="Zhu D."/>
            <person name="Lee S."/>
            <person name="Bess C."/>
            <person name="Blankenburg K."/>
            <person name="Forbes L."/>
            <person name="Fu Q."/>
            <person name="Gubbala S."/>
            <person name="Hirani K."/>
            <person name="Jayaseelan J.C."/>
            <person name="Lara F."/>
            <person name="Munidasa M."/>
            <person name="Palculict T."/>
            <person name="Patil S."/>
            <person name="Pu L.-L."/>
            <person name="Saada N."/>
            <person name="Tang L."/>
            <person name="Weissenberger G."/>
            <person name="Zhu Y."/>
            <person name="Hemphill L."/>
            <person name="Shang Y."/>
            <person name="Youmans B."/>
            <person name="Ayvaz T."/>
            <person name="Ross M."/>
            <person name="Santibanez J."/>
            <person name="Aqrawi P."/>
            <person name="Gross S."/>
            <person name="Joshi V."/>
            <person name="Fowler G."/>
            <person name="Nazareth L."/>
            <person name="Reid J."/>
            <person name="Worley K."/>
            <person name="Petrosino J."/>
            <person name="Highlander S."/>
            <person name="Gibbs R."/>
        </authorList>
    </citation>
    <scope>NUCLEOTIDE SEQUENCE [LARGE SCALE GENOMIC DNA]</scope>
    <source>
        <strain evidence="4">ATCC 33861</strain>
    </source>
</reference>
<dbReference type="Proteomes" id="UP000006258">
    <property type="component" value="Unassembled WGS sequence"/>
</dbReference>
<dbReference type="CDD" id="cd03143">
    <property type="entry name" value="A4_beta-galactosidase_middle_domain"/>
    <property type="match status" value="1"/>
</dbReference>
<dbReference type="GeneID" id="95428362"/>
<keyword evidence="2" id="KW-0732">Signal</keyword>
<dbReference type="InterPro" id="IPR053161">
    <property type="entry name" value="Ulvan_degrading_GH"/>
</dbReference>
<evidence type="ECO:0000313" key="5">
    <source>
        <dbReference type="Proteomes" id="UP000006258"/>
    </source>
</evidence>
<dbReference type="Pfam" id="PF22666">
    <property type="entry name" value="Glyco_hydro_2_N2"/>
    <property type="match status" value="1"/>
</dbReference>
<evidence type="ECO:0000256" key="1">
    <source>
        <dbReference type="ARBA" id="ARBA00022801"/>
    </source>
</evidence>
<dbReference type="eggNOG" id="COG3250">
    <property type="taxonomic scope" value="Bacteria"/>
</dbReference>
<dbReference type="EMBL" id="ACHA02000004">
    <property type="protein sequence ID" value="EFK59070.1"/>
    <property type="molecule type" value="Genomic_DNA"/>
</dbReference>
<sequence>MIFKKIITAAIMLGTFSLAQAQGSDWPVVKSSMKPWVRWWWMGSAVSDAEISALLRQYHHAGLGGVEIAPIYGAKGAESAFIPHLSPTWVDRLQHTLATADEIGMGVDLTNGTGWPFGGPQVTEEYAASNIIVNTFSVSKGRNTLEISCKDPKQKDPPLISLLAYGPENQKIDLLKQVKGAKQLNWTAPAAGWTVYAGFLGKTRQKVKRAAPGGEGYTLDHFSGKALQAYLKPYQEALKTQPRHPRAYYNDSYEVYGANWTAELFDYFQRIKGYDLRQYIGEVFGDVKHSNRDRLKADYRDIVSQLLLENFTKSWTSWSHTMGSVTKNQAHGSPGNLLDLYAAVDIPETETFGSSYFPIQGLRRDSADVRKVDPDPMMLKFASSGAHVLGKTLVSAETFTWLTEHFKTSWAQCKPEVEQLFLSGINHVFYHGTTYSPADQQWPGWLFYASVNFVPTNSLWSHLDGLNAYVTRTQSILQSTANDNEVLLYWPAQDIWNDDKGTLKSLTIHNIDKWLHPSDFYKEAVHLQTSGYSFDFVSDELLKGMNADGDQWKLKNSNMDLSYKVLIIPKVEYMPVETLEKIIEIAEQGGKVIFHQLPADVPGFKDLDKRRLIFNKILGPLKNKRRIVIGKGEIVIGNDIVNSLSEMNIRGESLIQKGLKFIKRKKGDQTYYYVVNHSDHTIDEQIIFQTKASSWKIMDPLSGQVGKAQSDKANPNQVRVKIRSGEALFFVADKAVQPALADWSYLDHQKGEVQLNNNWSLQFAEGGPVIPQSKQLYKLQPWTSLSDSIADNFSGKAVYSSQFEMTEVLADKHYVLQLDTLYESAKIRINGQDAGQIWSLPYSLPLGNILKKGTNTIEIEVANLMANRIRQMDRNGQKRQDYYDTKFVNIDYEPFRADTWSVMPSGLAGRVIIKIYD</sequence>
<evidence type="ECO:0000259" key="3">
    <source>
        <dbReference type="Pfam" id="PF22666"/>
    </source>
</evidence>
<dbReference type="RefSeq" id="WP_003000731.1">
    <property type="nucleotide sequence ID" value="NZ_GL379774.1"/>
</dbReference>
<keyword evidence="5" id="KW-1185">Reference proteome</keyword>
<organism evidence="4 5">
    <name type="scientific">Sphingobacterium spiritivorum ATCC 33861</name>
    <dbReference type="NCBI Taxonomy" id="525373"/>
    <lineage>
        <taxon>Bacteria</taxon>
        <taxon>Pseudomonadati</taxon>
        <taxon>Bacteroidota</taxon>
        <taxon>Sphingobacteriia</taxon>
        <taxon>Sphingobacteriales</taxon>
        <taxon>Sphingobacteriaceae</taxon>
        <taxon>Sphingobacterium</taxon>
    </lineage>
</organism>
<dbReference type="Pfam" id="PF17132">
    <property type="entry name" value="Glyco_hydro_106"/>
    <property type="match status" value="2"/>
</dbReference>
<feature type="domain" description="Beta-mannosidase-like galactose-binding" evidence="3">
    <location>
        <begin position="797"/>
        <end position="878"/>
    </location>
</feature>
<dbReference type="SUPFAM" id="SSF49785">
    <property type="entry name" value="Galactose-binding domain-like"/>
    <property type="match status" value="1"/>
</dbReference>
<dbReference type="InterPro" id="IPR054593">
    <property type="entry name" value="Beta-mannosidase-like_N2"/>
</dbReference>
<dbReference type="GO" id="GO:0004553">
    <property type="term" value="F:hydrolase activity, hydrolyzing O-glycosyl compounds"/>
    <property type="evidence" value="ECO:0007669"/>
    <property type="project" value="UniProtKB-ARBA"/>
</dbReference>
<dbReference type="AlphaFoldDB" id="D7VJL7"/>
<proteinExistence type="predicted"/>
<dbReference type="PANTHER" id="PTHR36848">
    <property type="entry name" value="DNA-BINDING PROTEIN (PUTATIVE SECRETED PROTEIN)-RELATED"/>
    <property type="match status" value="1"/>
</dbReference>
<dbReference type="STRING" id="525373.HMPREF0766_11186"/>
<dbReference type="InterPro" id="IPR008979">
    <property type="entry name" value="Galactose-bd-like_sf"/>
</dbReference>
<keyword evidence="1 4" id="KW-0378">Hydrolase</keyword>
<dbReference type="HOGENOM" id="CLU_003772_1_0_10"/>
<dbReference type="Gene3D" id="2.60.120.260">
    <property type="entry name" value="Galactose-binding domain-like"/>
    <property type="match status" value="1"/>
</dbReference>
<dbReference type="NCBIfam" id="NF045579">
    <property type="entry name" value="rhamnoside_JR"/>
    <property type="match status" value="1"/>
</dbReference>
<accession>D7VJL7</accession>
<feature type="signal peptide" evidence="2">
    <location>
        <begin position="1"/>
        <end position="21"/>
    </location>
</feature>
<gene>
    <name evidence="4" type="ORF">HMPREF0766_11186</name>
</gene>
<dbReference type="OrthoDB" id="9761519at2"/>
<evidence type="ECO:0000256" key="2">
    <source>
        <dbReference type="SAM" id="SignalP"/>
    </source>
</evidence>